<evidence type="ECO:0000313" key="13">
    <source>
        <dbReference type="Proteomes" id="UP001460888"/>
    </source>
</evidence>
<keyword evidence="4 9" id="KW-0997">Cell inner membrane</keyword>
<proteinExistence type="inferred from homology"/>
<evidence type="ECO:0000256" key="3">
    <source>
        <dbReference type="ARBA" id="ARBA00022475"/>
    </source>
</evidence>
<gene>
    <name evidence="12" type="ORF">SADO_06667</name>
</gene>
<evidence type="ECO:0000256" key="6">
    <source>
        <dbReference type="ARBA" id="ARBA00022989"/>
    </source>
</evidence>
<feature type="domain" description="Tripartite ATP-independent periplasmic transporters DctQ component" evidence="11">
    <location>
        <begin position="27"/>
        <end position="150"/>
    </location>
</feature>
<keyword evidence="7 9" id="KW-0472">Membrane</keyword>
<keyword evidence="2 9" id="KW-0813">Transport</keyword>
<dbReference type="EMBL" id="APND01000002">
    <property type="protein sequence ID" value="MES1928916.1"/>
    <property type="molecule type" value="Genomic_DNA"/>
</dbReference>
<comment type="similarity">
    <text evidence="8 9">Belongs to the TRAP transporter small permease family.</text>
</comment>
<comment type="subunit">
    <text evidence="9">The complex comprises the extracytoplasmic solute receptor protein and the two transmembrane proteins.</text>
</comment>
<comment type="function">
    <text evidence="9">Part of the tripartite ATP-independent periplasmic (TRAP) transport system.</text>
</comment>
<evidence type="ECO:0000256" key="4">
    <source>
        <dbReference type="ARBA" id="ARBA00022519"/>
    </source>
</evidence>
<dbReference type="InterPro" id="IPR007387">
    <property type="entry name" value="TRAP_DctQ"/>
</dbReference>
<organism evidence="12 13">
    <name type="scientific">Salinisphaera dokdonensis CL-ES53</name>
    <dbReference type="NCBI Taxonomy" id="1304272"/>
    <lineage>
        <taxon>Bacteria</taxon>
        <taxon>Pseudomonadati</taxon>
        <taxon>Pseudomonadota</taxon>
        <taxon>Gammaproteobacteria</taxon>
        <taxon>Salinisphaerales</taxon>
        <taxon>Salinisphaeraceae</taxon>
        <taxon>Salinisphaera</taxon>
    </lineage>
</organism>
<evidence type="ECO:0000256" key="1">
    <source>
        <dbReference type="ARBA" id="ARBA00004429"/>
    </source>
</evidence>
<evidence type="ECO:0000313" key="12">
    <source>
        <dbReference type="EMBL" id="MES1928916.1"/>
    </source>
</evidence>
<comment type="subcellular location">
    <subcellularLocation>
        <location evidence="1 9">Cell inner membrane</location>
        <topology evidence="1 9">Multi-pass membrane protein</topology>
    </subcellularLocation>
</comment>
<keyword evidence="6 9" id="KW-1133">Transmembrane helix</keyword>
<evidence type="ECO:0000256" key="9">
    <source>
        <dbReference type="RuleBase" id="RU369079"/>
    </source>
</evidence>
<reference evidence="12 13" key="1">
    <citation type="submission" date="2013-03" db="EMBL/GenBank/DDBJ databases">
        <title>Salinisphaera dokdonensis CL-ES53 Genome Sequencing.</title>
        <authorList>
            <person name="Li C."/>
            <person name="Lai Q."/>
            <person name="Shao Z."/>
        </authorList>
    </citation>
    <scope>NUCLEOTIDE SEQUENCE [LARGE SCALE GENOMIC DNA]</scope>
    <source>
        <strain evidence="12 13">CL-ES53</strain>
    </source>
</reference>
<protein>
    <recommendedName>
        <fullName evidence="9">TRAP transporter small permease protein</fullName>
    </recommendedName>
</protein>
<keyword evidence="5 9" id="KW-0812">Transmembrane</keyword>
<sequence length="194" mass="20899">MKTLAVIRASLDRVLEAIVVVLMMALSLVVTVGFASRLLDMPLSWTGEVAATGLAWLTYYGGALAASKGAHITCPNIVNMMPPALRVPVIVVAEVFTIAFFVLLAWTGYQVMIILEGSSLVSLPFVSQQLTQSVIPIASVLFIVAELLRFPETLACARGNGFVHEPDLEEEMPQSAETIEDNSAVVRHDATGER</sequence>
<evidence type="ECO:0000256" key="5">
    <source>
        <dbReference type="ARBA" id="ARBA00022692"/>
    </source>
</evidence>
<evidence type="ECO:0000256" key="8">
    <source>
        <dbReference type="ARBA" id="ARBA00038436"/>
    </source>
</evidence>
<evidence type="ECO:0000256" key="10">
    <source>
        <dbReference type="SAM" id="MobiDB-lite"/>
    </source>
</evidence>
<evidence type="ECO:0000256" key="7">
    <source>
        <dbReference type="ARBA" id="ARBA00023136"/>
    </source>
</evidence>
<dbReference type="Pfam" id="PF04290">
    <property type="entry name" value="DctQ"/>
    <property type="match status" value="1"/>
</dbReference>
<keyword evidence="3" id="KW-1003">Cell membrane</keyword>
<keyword evidence="13" id="KW-1185">Reference proteome</keyword>
<feature type="transmembrane region" description="Helical" evidence="9">
    <location>
        <begin position="14"/>
        <end position="39"/>
    </location>
</feature>
<dbReference type="PANTHER" id="PTHR35011:SF2">
    <property type="entry name" value="2,3-DIKETO-L-GULONATE TRAP TRANSPORTER SMALL PERMEASE PROTEIN YIAM"/>
    <property type="match status" value="1"/>
</dbReference>
<accession>A0ABV2AZ41</accession>
<feature type="transmembrane region" description="Helical" evidence="9">
    <location>
        <begin position="129"/>
        <end position="148"/>
    </location>
</feature>
<evidence type="ECO:0000256" key="2">
    <source>
        <dbReference type="ARBA" id="ARBA00022448"/>
    </source>
</evidence>
<comment type="caution">
    <text evidence="12">The sequence shown here is derived from an EMBL/GenBank/DDBJ whole genome shotgun (WGS) entry which is preliminary data.</text>
</comment>
<evidence type="ECO:0000259" key="11">
    <source>
        <dbReference type="Pfam" id="PF04290"/>
    </source>
</evidence>
<dbReference type="PANTHER" id="PTHR35011">
    <property type="entry name" value="2,3-DIKETO-L-GULONATE TRAP TRANSPORTER SMALL PERMEASE PROTEIN YIAM"/>
    <property type="match status" value="1"/>
</dbReference>
<feature type="transmembrane region" description="Helical" evidence="9">
    <location>
        <begin position="45"/>
        <end position="66"/>
    </location>
</feature>
<feature type="region of interest" description="Disordered" evidence="10">
    <location>
        <begin position="170"/>
        <end position="194"/>
    </location>
</feature>
<dbReference type="InterPro" id="IPR055348">
    <property type="entry name" value="DctQ"/>
</dbReference>
<dbReference type="Proteomes" id="UP001460888">
    <property type="component" value="Unassembled WGS sequence"/>
</dbReference>
<dbReference type="RefSeq" id="WP_353110338.1">
    <property type="nucleotide sequence ID" value="NZ_APND01000002.1"/>
</dbReference>
<feature type="transmembrane region" description="Helical" evidence="9">
    <location>
        <begin position="87"/>
        <end position="109"/>
    </location>
</feature>
<name>A0ABV2AZ41_9GAMM</name>